<feature type="domain" description="AB hydrolase-1" evidence="1">
    <location>
        <begin position="8"/>
        <end position="219"/>
    </location>
</feature>
<dbReference type="SUPFAM" id="SSF53474">
    <property type="entry name" value="alpha/beta-Hydrolases"/>
    <property type="match status" value="1"/>
</dbReference>
<dbReference type="EMBL" id="JAQHRD010000004">
    <property type="protein sequence ID" value="KAJ6442307.1"/>
    <property type="molecule type" value="Genomic_DNA"/>
</dbReference>
<keyword evidence="3" id="KW-0378">Hydrolase</keyword>
<organism evidence="3 4">
    <name type="scientific">Purpureocillium lavendulum</name>
    <dbReference type="NCBI Taxonomy" id="1247861"/>
    <lineage>
        <taxon>Eukaryota</taxon>
        <taxon>Fungi</taxon>
        <taxon>Dikarya</taxon>
        <taxon>Ascomycota</taxon>
        <taxon>Pezizomycotina</taxon>
        <taxon>Sordariomycetes</taxon>
        <taxon>Hypocreomycetidae</taxon>
        <taxon>Hypocreales</taxon>
        <taxon>Ophiocordycipitaceae</taxon>
        <taxon>Purpureocillium</taxon>
    </lineage>
</organism>
<feature type="domain" description="Rhamnogalacturonase A/B/Epimerase-like pectate lyase" evidence="2">
    <location>
        <begin position="252"/>
        <end position="478"/>
    </location>
</feature>
<dbReference type="Gene3D" id="2.160.20.10">
    <property type="entry name" value="Single-stranded right-handed beta-helix, Pectin lyase-like"/>
    <property type="match status" value="2"/>
</dbReference>
<proteinExistence type="predicted"/>
<comment type="caution">
    <text evidence="3">The sequence shown here is derived from an EMBL/GenBank/DDBJ whole genome shotgun (WGS) entry which is preliminary data.</text>
</comment>
<dbReference type="Gene3D" id="3.40.50.1820">
    <property type="entry name" value="alpha/beta hydrolase"/>
    <property type="match status" value="1"/>
</dbReference>
<dbReference type="InterPro" id="IPR011050">
    <property type="entry name" value="Pectin_lyase_fold/virulence"/>
</dbReference>
<evidence type="ECO:0000313" key="4">
    <source>
        <dbReference type="Proteomes" id="UP001163105"/>
    </source>
</evidence>
<accession>A0AB34FVA9</accession>
<evidence type="ECO:0000259" key="1">
    <source>
        <dbReference type="Pfam" id="PF12697"/>
    </source>
</evidence>
<dbReference type="InterPro" id="IPR029058">
    <property type="entry name" value="AB_hydrolase_fold"/>
</dbReference>
<keyword evidence="4" id="KW-1185">Reference proteome</keyword>
<name>A0AB34FVA9_9HYPO</name>
<dbReference type="FunFam" id="2.160.20.10:FF:000049">
    <property type="entry name" value="Putative exo-beta-1,3-glucanase"/>
    <property type="match status" value="1"/>
</dbReference>
<gene>
    <name evidence="3" type="ORF">O9K51_05863</name>
</gene>
<evidence type="ECO:0000313" key="3">
    <source>
        <dbReference type="EMBL" id="KAJ6442307.1"/>
    </source>
</evidence>
<feature type="domain" description="Rhamnogalacturonase A/B/Epimerase-like pectate lyase" evidence="2">
    <location>
        <begin position="604"/>
        <end position="659"/>
    </location>
</feature>
<dbReference type="InterPro" id="IPR012334">
    <property type="entry name" value="Pectin_lyas_fold"/>
</dbReference>
<dbReference type="GO" id="GO:0004650">
    <property type="term" value="F:polygalacturonase activity"/>
    <property type="evidence" value="ECO:0007669"/>
    <property type="project" value="InterPro"/>
</dbReference>
<dbReference type="Pfam" id="PF12697">
    <property type="entry name" value="Abhydrolase_6"/>
    <property type="match status" value="1"/>
</dbReference>
<evidence type="ECO:0000259" key="2">
    <source>
        <dbReference type="Pfam" id="PF12708"/>
    </source>
</evidence>
<dbReference type="InterPro" id="IPR024535">
    <property type="entry name" value="RHGA/B-epi-like_pectate_lyase"/>
</dbReference>
<sequence>MSPKLPSLVWCPGLWLPTEIYRKAAGQLAEYRSVFIDLPTGKMRPGSQDMHEDLDLIRQVILGELDAGHDVVLMGHSAGGILGFIAAQGLSKVERQAAGKSNGIIGSIGVATILPYPGKTIFDMNVEYGAPQQVELSQKLDLAYVPVDEYMAAYKINEDGTNDCIDSYRLMYCDLPVDEAQPWIAKHSTASTAIYMVKGPENPITEIIPSYYVYPTRDAAILYGCREDYWFEKIKHNGISPFIPNGKSWKVFRNVKSDFGAVGDGKADDTDAIQAALDFVSTGSNKTRRDGGFGTTGAPAVVYIPGGTYRLSKPLYSYVQTVVVGDPTDMPILQAAPDFPVTEKFLFYGFDSNYNPTINFYIGLRNVVLDSTLVPPAQNITLLDWAVSQNVQLSNVVFSMANGGTAHTGLSMPEGGSPLMMNDLVFQGGSVGIRMNEQQYHFKGLTFKTDMDIGLKLDKLFEGTGQGLRFESCKVGIETTNNNTGFFALIDSSASDVGILWNSAGSSTAQGSMVLENVRVDASVKSTVAAAGKSILTGSVKPGQSWVWGNVYGPTNGERAEGKLYPSSRAATLLDRSGAYHTVKGPTFEEYDVSRVVNVKNVCGWKVAGDGVTDDTKSLQHIINAAAGKKVIFFPHGTYLVSDTLLIPPGTKIHGEAWSEISATGDKFKDATHPTPLVQVGLPGSTGVAQFIDMLFTVADILPGCKLVEVNMAGKRPGDVGFWNTHFRIGGARGSKVQTQCSDPATCRAARMCAHLTATSSSYWENSWCWSADHDLDDDNAANPSTAGGFLVESVKGTWLLGIGTEHNVLYQMNIHKAQNVFLGFQQSETPYWQGNNSGLLAPRPWEDSLLDSDPSFSWCAEDDAQCRMGVYQYVTKSKGVSIYGGGYWTFFNGINRDGCKGECQENGVIYADNEELYSFGVSTHNVRTMVLEGKGGKYASVVKDTANSGGWQSGGGVMAAYLRQSK</sequence>
<dbReference type="PANTHER" id="PTHR33928">
    <property type="entry name" value="POLYGALACTURONASE QRT3"/>
    <property type="match status" value="1"/>
</dbReference>
<dbReference type="InterPro" id="IPR039279">
    <property type="entry name" value="QRT3-like"/>
</dbReference>
<dbReference type="Pfam" id="PF12708">
    <property type="entry name" value="Pect-lyase_RHGA_epim"/>
    <property type="match status" value="2"/>
</dbReference>
<dbReference type="PANTHER" id="PTHR33928:SF2">
    <property type="entry name" value="PECTATE LYASE SUPERFAMILY PROTEIN DOMAIN-CONTAINING PROTEIN-RELATED"/>
    <property type="match status" value="1"/>
</dbReference>
<dbReference type="Proteomes" id="UP001163105">
    <property type="component" value="Unassembled WGS sequence"/>
</dbReference>
<protein>
    <submittedName>
        <fullName evidence="3">Glycoside hydrolase family 55</fullName>
    </submittedName>
</protein>
<dbReference type="AlphaFoldDB" id="A0AB34FVA9"/>
<dbReference type="InterPro" id="IPR000073">
    <property type="entry name" value="AB_hydrolase_1"/>
</dbReference>
<reference evidence="3" key="1">
    <citation type="submission" date="2023-01" db="EMBL/GenBank/DDBJ databases">
        <title>The growth and conidiation of Purpureocillium lavendulum are regulated by nitrogen source and histone H3K14 acetylation.</title>
        <authorList>
            <person name="Tang P."/>
            <person name="Han J."/>
            <person name="Zhang C."/>
            <person name="Tang P."/>
            <person name="Qi F."/>
            <person name="Zhang K."/>
            <person name="Liang L."/>
        </authorList>
    </citation>
    <scope>NUCLEOTIDE SEQUENCE</scope>
    <source>
        <strain evidence="3">YMF1.00683</strain>
    </source>
</reference>
<dbReference type="CDD" id="cd23668">
    <property type="entry name" value="GH55_beta13glucanase-like"/>
    <property type="match status" value="1"/>
</dbReference>
<dbReference type="SUPFAM" id="SSF51126">
    <property type="entry name" value="Pectin lyase-like"/>
    <property type="match status" value="2"/>
</dbReference>